<feature type="compositionally biased region" description="Polar residues" evidence="1">
    <location>
        <begin position="277"/>
        <end position="294"/>
    </location>
</feature>
<feature type="compositionally biased region" description="Basic residues" evidence="1">
    <location>
        <begin position="172"/>
        <end position="181"/>
    </location>
</feature>
<feature type="compositionally biased region" description="Polar residues" evidence="1">
    <location>
        <begin position="19"/>
        <end position="56"/>
    </location>
</feature>
<comment type="caution">
    <text evidence="2">The sequence shown here is derived from an EMBL/GenBank/DDBJ whole genome shotgun (WGS) entry which is preliminary data.</text>
</comment>
<dbReference type="SUPFAM" id="SSF47095">
    <property type="entry name" value="HMG-box"/>
    <property type="match status" value="1"/>
</dbReference>
<feature type="compositionally biased region" description="Polar residues" evidence="1">
    <location>
        <begin position="645"/>
        <end position="656"/>
    </location>
</feature>
<dbReference type="STRING" id="181874.A0A409Y7M6"/>
<feature type="compositionally biased region" description="Polar residues" evidence="1">
    <location>
        <begin position="481"/>
        <end position="490"/>
    </location>
</feature>
<feature type="region of interest" description="Disordered" evidence="1">
    <location>
        <begin position="622"/>
        <end position="656"/>
    </location>
</feature>
<feature type="compositionally biased region" description="Basic residues" evidence="1">
    <location>
        <begin position="89"/>
        <end position="98"/>
    </location>
</feature>
<dbReference type="InParanoid" id="A0A409Y7M6"/>
<feature type="compositionally biased region" description="Polar residues" evidence="1">
    <location>
        <begin position="752"/>
        <end position="763"/>
    </location>
</feature>
<dbReference type="OrthoDB" id="6247875at2759"/>
<feature type="region of interest" description="Disordered" evidence="1">
    <location>
        <begin position="1"/>
        <end position="103"/>
    </location>
</feature>
<feature type="compositionally biased region" description="Polar residues" evidence="1">
    <location>
        <begin position="340"/>
        <end position="352"/>
    </location>
</feature>
<evidence type="ECO:0000313" key="2">
    <source>
        <dbReference type="EMBL" id="PPQ99010.1"/>
    </source>
</evidence>
<organism evidence="2 3">
    <name type="scientific">Panaeolus cyanescens</name>
    <dbReference type="NCBI Taxonomy" id="181874"/>
    <lineage>
        <taxon>Eukaryota</taxon>
        <taxon>Fungi</taxon>
        <taxon>Dikarya</taxon>
        <taxon>Basidiomycota</taxon>
        <taxon>Agaricomycotina</taxon>
        <taxon>Agaricomycetes</taxon>
        <taxon>Agaricomycetidae</taxon>
        <taxon>Agaricales</taxon>
        <taxon>Agaricineae</taxon>
        <taxon>Galeropsidaceae</taxon>
        <taxon>Panaeolus</taxon>
    </lineage>
</organism>
<feature type="region of interest" description="Disordered" evidence="1">
    <location>
        <begin position="147"/>
        <end position="235"/>
    </location>
</feature>
<feature type="compositionally biased region" description="Low complexity" evidence="1">
    <location>
        <begin position="57"/>
        <end position="69"/>
    </location>
</feature>
<dbReference type="Gene3D" id="1.10.30.10">
    <property type="entry name" value="High mobility group box domain"/>
    <property type="match status" value="1"/>
</dbReference>
<accession>A0A409Y7M6</accession>
<dbReference type="CDD" id="cd01389">
    <property type="entry name" value="HMG-box_ROX1-like"/>
    <property type="match status" value="1"/>
</dbReference>
<gene>
    <name evidence="2" type="ORF">CVT24_003492</name>
</gene>
<dbReference type="AlphaFoldDB" id="A0A409Y7M6"/>
<feature type="compositionally biased region" description="Polar residues" evidence="1">
    <location>
        <begin position="687"/>
        <end position="704"/>
    </location>
</feature>
<dbReference type="EMBL" id="NHTK01001371">
    <property type="protein sequence ID" value="PPQ99010.1"/>
    <property type="molecule type" value="Genomic_DNA"/>
</dbReference>
<feature type="compositionally biased region" description="Polar residues" evidence="1">
    <location>
        <begin position="318"/>
        <end position="328"/>
    </location>
</feature>
<feature type="region of interest" description="Disordered" evidence="1">
    <location>
        <begin position="260"/>
        <end position="547"/>
    </location>
</feature>
<feature type="compositionally biased region" description="Basic and acidic residues" evidence="1">
    <location>
        <begin position="1"/>
        <end position="14"/>
    </location>
</feature>
<proteinExistence type="predicted"/>
<name>A0A409Y7M6_9AGAR</name>
<feature type="compositionally biased region" description="Polar residues" evidence="1">
    <location>
        <begin position="434"/>
        <end position="443"/>
    </location>
</feature>
<feature type="region of interest" description="Disordered" evidence="1">
    <location>
        <begin position="749"/>
        <end position="775"/>
    </location>
</feature>
<dbReference type="InterPro" id="IPR036910">
    <property type="entry name" value="HMG_box_dom_sf"/>
</dbReference>
<sequence length="775" mass="84711">MPRDKGPLLTKEDVDVSPLQVQNPRPSSSTYTFLSEMTHLSFSSTNPVPTATQDNTSPQPSSSSFRSTPPASPVTPDDPHHPSTSMSRARPHGKKRHPSYIPRPPNAFILFRSAFIRLCWKKLSAEQRSHWEAQAVIAQAEHRAKYPDWRFSPGSNAQVKREHKEASASGNTRKKTVRSRLKNTIASVEEETEDGPEDSVDMVEDSEESSKTTDGKGKGKAKSTSRAQSFEDKRYQKIAGFVAEGLKGDELDMALKQWEMDKKVTRPAKPPVRSKSIRGTQARSSLGSQTTSSHARSRSDNILSKSQLPSSPLRQSSGHQLPASSSEQQDTDAPDGMLMDTSSSPSILSNVPLTHMYKRSTSAPASHNRLDIPPSSLVKESPSEDEGNSSGDDPPSASLSPTSVEHSPGTWKPLEVIVLKEATSEVSLPPTGPASRSHSRPQVSSTPNQSSGSRSRSSSTINTFPSVPPRSSPNVSSSPRDNQLTWQDTQNQRRLDDIQEPITWWSSQRVVSDPTDRETQSSAGGSPALGFMDAEGGAKSKERSERVGLTDTAGMGYAISGATNHYSSSGYIEPFRSYEPVPDGSQRAQWTDISQVFAGRTGLVTVIDDPYADDCTPIPISTPRTFVPDPLSSGESYYRPPTATPRPNQGLPASSFSTLSGWAGEYNGKFHSHAWGEAVQPHQLHTIQPHPTSSQTDITHQQPHSPGEQYPQSPAHPWYSQQNDTWTGTLQHAPMAITSQDWDRMEYRAATEMQSPSGGTPRSMSFIDESRQSHL</sequence>
<dbReference type="Proteomes" id="UP000284842">
    <property type="component" value="Unassembled WGS sequence"/>
</dbReference>
<feature type="compositionally biased region" description="Acidic residues" evidence="1">
    <location>
        <begin position="188"/>
        <end position="207"/>
    </location>
</feature>
<keyword evidence="3" id="KW-1185">Reference proteome</keyword>
<evidence type="ECO:0000256" key="1">
    <source>
        <dbReference type="SAM" id="MobiDB-lite"/>
    </source>
</evidence>
<reference evidence="2 3" key="1">
    <citation type="journal article" date="2018" name="Evol. Lett.">
        <title>Horizontal gene cluster transfer increased hallucinogenic mushroom diversity.</title>
        <authorList>
            <person name="Reynolds H.T."/>
            <person name="Vijayakumar V."/>
            <person name="Gluck-Thaler E."/>
            <person name="Korotkin H.B."/>
            <person name="Matheny P.B."/>
            <person name="Slot J.C."/>
        </authorList>
    </citation>
    <scope>NUCLEOTIDE SEQUENCE [LARGE SCALE GENOMIC DNA]</scope>
    <source>
        <strain evidence="2 3">2629</strain>
    </source>
</reference>
<feature type="compositionally biased region" description="Basic and acidic residues" evidence="1">
    <location>
        <begin position="536"/>
        <end position="547"/>
    </location>
</feature>
<feature type="compositionally biased region" description="Low complexity" evidence="1">
    <location>
        <begin position="444"/>
        <end position="459"/>
    </location>
</feature>
<feature type="region of interest" description="Disordered" evidence="1">
    <location>
        <begin position="687"/>
        <end position="723"/>
    </location>
</feature>
<evidence type="ECO:0000313" key="3">
    <source>
        <dbReference type="Proteomes" id="UP000284842"/>
    </source>
</evidence>
<feature type="compositionally biased region" description="Low complexity" evidence="1">
    <location>
        <begin position="303"/>
        <end position="317"/>
    </location>
</feature>
<evidence type="ECO:0008006" key="4">
    <source>
        <dbReference type="Google" id="ProtNLM"/>
    </source>
</evidence>
<feature type="compositionally biased region" description="Basic and acidic residues" evidence="1">
    <location>
        <begin position="208"/>
        <end position="217"/>
    </location>
</feature>
<protein>
    <recommendedName>
        <fullName evidence="4">HMG box domain-containing protein</fullName>
    </recommendedName>
</protein>